<dbReference type="InterPro" id="IPR011333">
    <property type="entry name" value="SKP1/BTB/POZ_sf"/>
</dbReference>
<dbReference type="InterPro" id="IPR000210">
    <property type="entry name" value="BTB/POZ_dom"/>
</dbReference>
<gene>
    <name evidence="2" type="primary">106088721</name>
</gene>
<organism evidence="2 3">
    <name type="scientific">Stomoxys calcitrans</name>
    <name type="common">Stable fly</name>
    <name type="synonym">Conops calcitrans</name>
    <dbReference type="NCBI Taxonomy" id="35570"/>
    <lineage>
        <taxon>Eukaryota</taxon>
        <taxon>Metazoa</taxon>
        <taxon>Ecdysozoa</taxon>
        <taxon>Arthropoda</taxon>
        <taxon>Hexapoda</taxon>
        <taxon>Insecta</taxon>
        <taxon>Pterygota</taxon>
        <taxon>Neoptera</taxon>
        <taxon>Endopterygota</taxon>
        <taxon>Diptera</taxon>
        <taxon>Brachycera</taxon>
        <taxon>Muscomorpha</taxon>
        <taxon>Muscoidea</taxon>
        <taxon>Muscidae</taxon>
        <taxon>Stomoxys</taxon>
    </lineage>
</organism>
<name>A0A1I8NRM0_STOCA</name>
<dbReference type="SMART" id="SM00225">
    <property type="entry name" value="BTB"/>
    <property type="match status" value="1"/>
</dbReference>
<evidence type="ECO:0000313" key="3">
    <source>
        <dbReference type="Proteomes" id="UP000095300"/>
    </source>
</evidence>
<dbReference type="PROSITE" id="PS50097">
    <property type="entry name" value="BTB"/>
    <property type="match status" value="1"/>
</dbReference>
<feature type="domain" description="BTB" evidence="1">
    <location>
        <begin position="38"/>
        <end position="114"/>
    </location>
</feature>
<sequence>MTDCPKIVTDSMADNDKPLKELRLPSKVEDMLKVGFMVDCKFIVGPNPEKAEIIFGHKWMFAVESPVFERMFCGDFMEAKNSTEIRLPDDDPNAFRNLRRLLYYIREARVDALNLEDTIGLYKLCDKYMFASIIKLCSEHLQNFLVDIDDAGLIIIFAAAIELRNEPLLEGVKEKLKSRLYPLIAEINELNKIHFMEYTQLYIETNSENTDHLALFNAIEKYLTQHNLIPQPLKEAGHYPVISKALFGQEAVALISEERKPELLERLIACVDFAKISTENFLAGPGISKLLTWQQKYFILSQLCSGEPKPSTIKLFQNITEPNTI</sequence>
<dbReference type="STRING" id="35570.A0A1I8NRM0"/>
<proteinExistence type="predicted"/>
<dbReference type="Pfam" id="PF00651">
    <property type="entry name" value="BTB"/>
    <property type="match status" value="1"/>
</dbReference>
<dbReference type="Gene3D" id="3.30.710.10">
    <property type="entry name" value="Potassium Channel Kv1.1, Chain A"/>
    <property type="match status" value="1"/>
</dbReference>
<dbReference type="Proteomes" id="UP000095300">
    <property type="component" value="Unassembled WGS sequence"/>
</dbReference>
<dbReference type="SUPFAM" id="SSF54695">
    <property type="entry name" value="POZ domain"/>
    <property type="match status" value="1"/>
</dbReference>
<dbReference type="AlphaFoldDB" id="A0A1I8NRM0"/>
<dbReference type="KEGG" id="scac:106088721"/>
<dbReference type="PANTHER" id="PTHR45774:SF3">
    <property type="entry name" value="BTB (POZ) DOMAIN-CONTAINING 2B-RELATED"/>
    <property type="match status" value="1"/>
</dbReference>
<dbReference type="VEuPathDB" id="VectorBase:SCAU001420"/>
<dbReference type="EnsemblMetazoa" id="SCAU001420-RB">
    <property type="protein sequence ID" value="SCAU001420-PB"/>
    <property type="gene ID" value="SCAU001420"/>
</dbReference>
<protein>
    <recommendedName>
        <fullName evidence="1">BTB domain-containing protein</fullName>
    </recommendedName>
</protein>
<dbReference type="OrthoDB" id="7963723at2759"/>
<evidence type="ECO:0000259" key="1">
    <source>
        <dbReference type="PROSITE" id="PS50097"/>
    </source>
</evidence>
<dbReference type="PANTHER" id="PTHR45774">
    <property type="entry name" value="BTB/POZ DOMAIN-CONTAINING"/>
    <property type="match status" value="1"/>
</dbReference>
<evidence type="ECO:0000313" key="2">
    <source>
        <dbReference type="EnsemblMetazoa" id="SCAU001420-PB"/>
    </source>
</evidence>
<reference evidence="2" key="1">
    <citation type="submission" date="2020-05" db="UniProtKB">
        <authorList>
            <consortium name="EnsemblMetazoa"/>
        </authorList>
    </citation>
    <scope>IDENTIFICATION</scope>
    <source>
        <strain evidence="2">USDA</strain>
    </source>
</reference>
<keyword evidence="3" id="KW-1185">Reference proteome</keyword>
<accession>A0A1I8NRM0</accession>